<comment type="pathway">
    <text evidence="10">Amino-acid biosynthesis; L-methionine biosynthesis via de novo pathway.</text>
</comment>
<dbReference type="GO" id="GO:0071949">
    <property type="term" value="F:FAD binding"/>
    <property type="evidence" value="ECO:0007669"/>
    <property type="project" value="TreeGrafter"/>
</dbReference>
<evidence type="ECO:0000256" key="10">
    <source>
        <dbReference type="ARBA" id="ARBA00034478"/>
    </source>
</evidence>
<evidence type="ECO:0000256" key="4">
    <source>
        <dbReference type="ARBA" id="ARBA00022605"/>
    </source>
</evidence>
<evidence type="ECO:0000256" key="7">
    <source>
        <dbReference type="ARBA" id="ARBA00023002"/>
    </source>
</evidence>
<evidence type="ECO:0000256" key="11">
    <source>
        <dbReference type="ARBA" id="ARBA00048628"/>
    </source>
</evidence>
<keyword evidence="7 12" id="KW-0560">Oxidoreductase</keyword>
<dbReference type="UniPathway" id="UPA00193"/>
<sequence>MTKITDYIQQANGKTLFSIEVIPPVKGNNINELLGNIEPLMDFKPPFIDVTYHREEYIEKPLADGRIQQIVTRKRPGTIGICASIMHRFGVDAVPHVLCGGFTKDETEDFLMDLHYLGIDNVLVLRGDPAKPYKTFKPKTNGHAYASELVEQVVNMNKGQYLHEEVEPLAPTGFCIGVAAYPEKHFEAVDFDTDFDYLKQKVALGADYIVTQMFFDNSKYFDFVQKCRAVGVNVPIIPGLKPLSTKKQLGILPKIFYLHMPQDLVKAVEGCENDAQAKQVGIEWCTQQCRELMDFGVPVLHFYTMGKSDNIYKIASNLF</sequence>
<dbReference type="PANTHER" id="PTHR45754">
    <property type="entry name" value="METHYLENETETRAHYDROFOLATE REDUCTASE"/>
    <property type="match status" value="1"/>
</dbReference>
<dbReference type="AlphaFoldDB" id="A0A7W5ZQH3"/>
<dbReference type="GO" id="GO:0035999">
    <property type="term" value="P:tetrahydrofolate interconversion"/>
    <property type="evidence" value="ECO:0007669"/>
    <property type="project" value="UniProtKB-UniPathway"/>
</dbReference>
<evidence type="ECO:0000256" key="5">
    <source>
        <dbReference type="ARBA" id="ARBA00022630"/>
    </source>
</evidence>
<evidence type="ECO:0000256" key="12">
    <source>
        <dbReference type="RuleBase" id="RU003862"/>
    </source>
</evidence>
<keyword evidence="6 12" id="KW-0274">FAD</keyword>
<proteinExistence type="inferred from homology"/>
<dbReference type="CDD" id="cd00537">
    <property type="entry name" value="MTHFR"/>
    <property type="match status" value="1"/>
</dbReference>
<dbReference type="GO" id="GO:0005829">
    <property type="term" value="C:cytosol"/>
    <property type="evidence" value="ECO:0007669"/>
    <property type="project" value="InterPro"/>
</dbReference>
<evidence type="ECO:0000256" key="2">
    <source>
        <dbReference type="ARBA" id="ARBA00004777"/>
    </source>
</evidence>
<evidence type="ECO:0000313" key="13">
    <source>
        <dbReference type="EMBL" id="MBB3841773.1"/>
    </source>
</evidence>
<dbReference type="RefSeq" id="WP_183979666.1">
    <property type="nucleotide sequence ID" value="NZ_JACIBY010000021.1"/>
</dbReference>
<gene>
    <name evidence="13" type="ORF">FHS57_005802</name>
</gene>
<evidence type="ECO:0000256" key="8">
    <source>
        <dbReference type="ARBA" id="ARBA00023027"/>
    </source>
</evidence>
<dbReference type="GO" id="GO:0106312">
    <property type="term" value="F:methylenetetrahydrofolate reductase (NADH) activity"/>
    <property type="evidence" value="ECO:0007669"/>
    <property type="project" value="UniProtKB-EC"/>
</dbReference>
<comment type="pathway">
    <text evidence="2 12">One-carbon metabolism; tetrahydrofolate interconversion.</text>
</comment>
<evidence type="ECO:0000256" key="3">
    <source>
        <dbReference type="ARBA" id="ARBA00006743"/>
    </source>
</evidence>
<evidence type="ECO:0000256" key="9">
    <source>
        <dbReference type="ARBA" id="ARBA00023167"/>
    </source>
</evidence>
<evidence type="ECO:0000256" key="6">
    <source>
        <dbReference type="ARBA" id="ARBA00022827"/>
    </source>
</evidence>
<keyword evidence="4" id="KW-0028">Amino-acid biosynthesis</keyword>
<organism evidence="13 14">
    <name type="scientific">Runella defluvii</name>
    <dbReference type="NCBI Taxonomy" id="370973"/>
    <lineage>
        <taxon>Bacteria</taxon>
        <taxon>Pseudomonadati</taxon>
        <taxon>Bacteroidota</taxon>
        <taxon>Cytophagia</taxon>
        <taxon>Cytophagales</taxon>
        <taxon>Spirosomataceae</taxon>
        <taxon>Runella</taxon>
    </lineage>
</organism>
<dbReference type="Pfam" id="PF02219">
    <property type="entry name" value="MTHFR"/>
    <property type="match status" value="1"/>
</dbReference>
<dbReference type="SUPFAM" id="SSF51730">
    <property type="entry name" value="FAD-linked oxidoreductase"/>
    <property type="match status" value="1"/>
</dbReference>
<evidence type="ECO:0000256" key="1">
    <source>
        <dbReference type="ARBA" id="ARBA00001974"/>
    </source>
</evidence>
<comment type="similarity">
    <text evidence="3 12">Belongs to the methylenetetrahydrofolate reductase family.</text>
</comment>
<comment type="cofactor">
    <cofactor evidence="1 12">
        <name>FAD</name>
        <dbReference type="ChEBI" id="CHEBI:57692"/>
    </cofactor>
</comment>
<dbReference type="InterPro" id="IPR004620">
    <property type="entry name" value="MTHF_reductase_bac"/>
</dbReference>
<keyword evidence="5 12" id="KW-0285">Flavoprotein</keyword>
<dbReference type="GO" id="GO:0009086">
    <property type="term" value="P:methionine biosynthetic process"/>
    <property type="evidence" value="ECO:0007669"/>
    <property type="project" value="UniProtKB-KW"/>
</dbReference>
<comment type="catalytic activity">
    <reaction evidence="11">
        <text>(6S)-5-methyl-5,6,7,8-tetrahydrofolate + NAD(+) = (6R)-5,10-methylene-5,6,7,8-tetrahydrofolate + NADH + H(+)</text>
        <dbReference type="Rhea" id="RHEA:19821"/>
        <dbReference type="ChEBI" id="CHEBI:15378"/>
        <dbReference type="ChEBI" id="CHEBI:15636"/>
        <dbReference type="ChEBI" id="CHEBI:18608"/>
        <dbReference type="ChEBI" id="CHEBI:57540"/>
        <dbReference type="ChEBI" id="CHEBI:57945"/>
        <dbReference type="EC" id="1.5.1.54"/>
    </reaction>
    <physiologicalReaction direction="right-to-left" evidence="11">
        <dbReference type="Rhea" id="RHEA:19823"/>
    </physiologicalReaction>
</comment>
<dbReference type="Proteomes" id="UP000541352">
    <property type="component" value="Unassembled WGS sequence"/>
</dbReference>
<dbReference type="Gene3D" id="3.20.20.220">
    <property type="match status" value="1"/>
</dbReference>
<dbReference type="InterPro" id="IPR003171">
    <property type="entry name" value="Mehydrof_redctse-like"/>
</dbReference>
<dbReference type="NCBIfam" id="TIGR00676">
    <property type="entry name" value="fadh2"/>
    <property type="match status" value="1"/>
</dbReference>
<dbReference type="InterPro" id="IPR029041">
    <property type="entry name" value="FAD-linked_oxidoreductase-like"/>
</dbReference>
<dbReference type="PANTHER" id="PTHR45754:SF3">
    <property type="entry name" value="METHYLENETETRAHYDROFOLATE REDUCTASE (NADPH)"/>
    <property type="match status" value="1"/>
</dbReference>
<name>A0A7W5ZQH3_9BACT</name>
<dbReference type="EC" id="1.5.1.54" evidence="12"/>
<keyword evidence="9" id="KW-0486">Methionine biosynthesis</keyword>
<accession>A0A7W5ZQH3</accession>
<comment type="caution">
    <text evidence="13">The sequence shown here is derived from an EMBL/GenBank/DDBJ whole genome shotgun (WGS) entry which is preliminary data.</text>
</comment>
<keyword evidence="14" id="KW-1185">Reference proteome</keyword>
<evidence type="ECO:0000313" key="14">
    <source>
        <dbReference type="Proteomes" id="UP000541352"/>
    </source>
</evidence>
<keyword evidence="8" id="KW-0520">NAD</keyword>
<dbReference type="EMBL" id="JACIBY010000021">
    <property type="protein sequence ID" value="MBB3841773.1"/>
    <property type="molecule type" value="Genomic_DNA"/>
</dbReference>
<protein>
    <recommendedName>
        <fullName evidence="12">Methylenetetrahydrofolate reductase</fullName>
        <ecNumber evidence="12">1.5.1.54</ecNumber>
    </recommendedName>
</protein>
<reference evidence="13 14" key="1">
    <citation type="submission" date="2020-08" db="EMBL/GenBank/DDBJ databases">
        <title>Genomic Encyclopedia of Type Strains, Phase IV (KMG-IV): sequencing the most valuable type-strain genomes for metagenomic binning, comparative biology and taxonomic classification.</title>
        <authorList>
            <person name="Goeker M."/>
        </authorList>
    </citation>
    <scope>NUCLEOTIDE SEQUENCE [LARGE SCALE GENOMIC DNA]</scope>
    <source>
        <strain evidence="13 14">DSM 17976</strain>
    </source>
</reference>